<keyword evidence="10" id="KW-0963">Cytoplasm</keyword>
<dbReference type="GO" id="GO:0005524">
    <property type="term" value="F:ATP binding"/>
    <property type="evidence" value="ECO:0007669"/>
    <property type="project" value="UniProtKB-UniRule"/>
</dbReference>
<feature type="binding site" evidence="10">
    <location>
        <position position="197"/>
    </location>
    <ligand>
        <name>Mn(2+)</name>
        <dbReference type="ChEBI" id="CHEBI:29035"/>
    </ligand>
</feature>
<evidence type="ECO:0000256" key="6">
    <source>
        <dbReference type="ARBA" id="ARBA00022793"/>
    </source>
</evidence>
<keyword evidence="10" id="KW-0464">Manganese</keyword>
<evidence type="ECO:0000256" key="4">
    <source>
        <dbReference type="ARBA" id="ARBA00022432"/>
    </source>
</evidence>
<keyword evidence="6 10" id="KW-0210">Decarboxylase</keyword>
<dbReference type="GO" id="GO:0016301">
    <property type="term" value="F:kinase activity"/>
    <property type="evidence" value="ECO:0007669"/>
    <property type="project" value="UniProtKB-KW"/>
</dbReference>
<feature type="binding site" evidence="10">
    <location>
        <position position="197"/>
    </location>
    <ligand>
        <name>ATP</name>
        <dbReference type="ChEBI" id="CHEBI:30616"/>
    </ligand>
</feature>
<dbReference type="NCBIfam" id="NF006821">
    <property type="entry name" value="PRK09344.1-3"/>
    <property type="match status" value="1"/>
</dbReference>
<sequence>MTDVTCQSLASTVAAKARAVRYNDAAPVLVETAVAAGQGRLTADGAFVADTGKFTGRSPADKFIVRDDLTENLVWWDNTKAMDRTQFDVLLADFAETLEGADLFSQQLLAGAELKHQLNVEVVTPSAWHALFIRNLLIRPARAGLKGFAPDVTILHNPNFKADPARHGTRTETVIALDLSRNIVLIGGTAYAGEIKKSVFSLFNFHAPSNGVLPMHCSANTGRGGDTALFFGLSGTGKTTLSTDPERILIGDDEHGWSDDGVFNLEGGCYAKTINLSAKAEPEIFAATKRFGTVLENVVLDDASREPDFADGSKTENTRAAYPLYVLDNVSRTGTGPTPNNVVLLTADAFGVLPPIARLSPEQAIYHFLSGYTAKVAGTERGVTEPEATFSACFGAPFMSLHPTVYGRMLKKRIRESLAECWLINTGWTGGPYGVGNRISIKDTRRLLNAALSGELINVPARIDPVFGFAVPLAVEGVETSLLNPRESWADKDAYDRQSARLVNLFEANFEKFAAADAQIAEAGPRLAIAAE</sequence>
<dbReference type="STRING" id="440168.SAMN04487974_101672"/>
<evidence type="ECO:0000256" key="5">
    <source>
        <dbReference type="ARBA" id="ARBA00022741"/>
    </source>
</evidence>
<dbReference type="GO" id="GO:0005829">
    <property type="term" value="C:cytosol"/>
    <property type="evidence" value="ECO:0007669"/>
    <property type="project" value="TreeGrafter"/>
</dbReference>
<proteinExistence type="inferred from homology"/>
<dbReference type="PIRSF" id="PIRSF006294">
    <property type="entry name" value="PEP_crbxkin"/>
    <property type="match status" value="1"/>
</dbReference>
<dbReference type="PANTHER" id="PTHR30031:SF0">
    <property type="entry name" value="PHOSPHOENOLPYRUVATE CARBOXYKINASE (ATP)"/>
    <property type="match status" value="1"/>
</dbReference>
<keyword evidence="11" id="KW-0670">Pyruvate</keyword>
<evidence type="ECO:0000313" key="12">
    <source>
        <dbReference type="Proteomes" id="UP000199495"/>
    </source>
</evidence>
<dbReference type="GO" id="GO:0046872">
    <property type="term" value="F:metal ion binding"/>
    <property type="evidence" value="ECO:0007669"/>
    <property type="project" value="UniProtKB-KW"/>
</dbReference>
<keyword evidence="11" id="KW-0808">Transferase</keyword>
<keyword evidence="4 10" id="KW-0312">Gluconeogenesis</keyword>
<feature type="binding site" evidence="10">
    <location>
        <begin position="438"/>
        <end position="439"/>
    </location>
    <ligand>
        <name>ATP</name>
        <dbReference type="ChEBI" id="CHEBI:30616"/>
    </ligand>
</feature>
<organism evidence="11 12">
    <name type="scientific">Pelagibacterium luteolum</name>
    <dbReference type="NCBI Taxonomy" id="440168"/>
    <lineage>
        <taxon>Bacteria</taxon>
        <taxon>Pseudomonadati</taxon>
        <taxon>Pseudomonadota</taxon>
        <taxon>Alphaproteobacteria</taxon>
        <taxon>Hyphomicrobiales</taxon>
        <taxon>Devosiaceae</taxon>
        <taxon>Pelagibacterium</taxon>
    </lineage>
</organism>
<evidence type="ECO:0000313" key="11">
    <source>
        <dbReference type="EMBL" id="SDG25477.1"/>
    </source>
</evidence>
<dbReference type="HAMAP" id="MF_00453">
    <property type="entry name" value="PEPCK_ATP"/>
    <property type="match status" value="1"/>
</dbReference>
<keyword evidence="7 10" id="KW-0067">ATP-binding</keyword>
<evidence type="ECO:0000256" key="7">
    <source>
        <dbReference type="ARBA" id="ARBA00022840"/>
    </source>
</evidence>
<dbReference type="AlphaFoldDB" id="A0A1G7SQV7"/>
<dbReference type="InterPro" id="IPR001272">
    <property type="entry name" value="PEP_carboxykinase_ATP"/>
</dbReference>
<dbReference type="InterPro" id="IPR008210">
    <property type="entry name" value="PEP_carboxykinase_N"/>
</dbReference>
<keyword evidence="8 10" id="KW-0456">Lyase</keyword>
<dbReference type="Pfam" id="PF01293">
    <property type="entry name" value="PEPCK_ATP"/>
    <property type="match status" value="1"/>
</dbReference>
<dbReference type="Proteomes" id="UP000199495">
    <property type="component" value="Unassembled WGS sequence"/>
</dbReference>
<evidence type="ECO:0000256" key="9">
    <source>
        <dbReference type="ARBA" id="ARBA00047371"/>
    </source>
</evidence>
<comment type="catalytic activity">
    <reaction evidence="9 10">
        <text>oxaloacetate + ATP = phosphoenolpyruvate + ADP + CO2</text>
        <dbReference type="Rhea" id="RHEA:18617"/>
        <dbReference type="ChEBI" id="CHEBI:16452"/>
        <dbReference type="ChEBI" id="CHEBI:16526"/>
        <dbReference type="ChEBI" id="CHEBI:30616"/>
        <dbReference type="ChEBI" id="CHEBI:58702"/>
        <dbReference type="ChEBI" id="CHEBI:456216"/>
        <dbReference type="EC" id="4.1.1.49"/>
    </reaction>
</comment>
<keyword evidence="10" id="KW-0479">Metal-binding</keyword>
<feature type="binding site" evidence="10">
    <location>
        <begin position="232"/>
        <end position="240"/>
    </location>
    <ligand>
        <name>ATP</name>
        <dbReference type="ChEBI" id="CHEBI:30616"/>
    </ligand>
</feature>
<evidence type="ECO:0000256" key="2">
    <source>
        <dbReference type="ARBA" id="ARBA00006052"/>
    </source>
</evidence>
<evidence type="ECO:0000256" key="1">
    <source>
        <dbReference type="ARBA" id="ARBA00004742"/>
    </source>
</evidence>
<dbReference type="GO" id="GO:0006094">
    <property type="term" value="P:gluconeogenesis"/>
    <property type="evidence" value="ECO:0007669"/>
    <property type="project" value="UniProtKB-UniRule"/>
</dbReference>
<dbReference type="SUPFAM" id="SSF53795">
    <property type="entry name" value="PEP carboxykinase-like"/>
    <property type="match status" value="1"/>
</dbReference>
<dbReference type="EMBL" id="FNCS01000001">
    <property type="protein sequence ID" value="SDG25477.1"/>
    <property type="molecule type" value="Genomic_DNA"/>
</dbReference>
<dbReference type="OrthoDB" id="9806325at2"/>
<comment type="pathway">
    <text evidence="1 10">Carbohydrate biosynthesis; gluconeogenesis.</text>
</comment>
<dbReference type="EC" id="4.1.1.49" evidence="3 10"/>
<dbReference type="InterPro" id="IPR013035">
    <property type="entry name" value="PEP_carboxykinase_C"/>
</dbReference>
<gene>
    <name evidence="10" type="primary">pckA</name>
    <name evidence="11" type="ORF">SAMN04487974_101672</name>
</gene>
<feature type="binding site" evidence="10">
    <location>
        <position position="444"/>
    </location>
    <ligand>
        <name>ATP</name>
        <dbReference type="ChEBI" id="CHEBI:30616"/>
    </ligand>
</feature>
<comment type="function">
    <text evidence="10">Involved in the gluconeogenesis. Catalyzes the conversion of oxaloacetate (OAA) to phosphoenolpyruvate (PEP) through direct phosphoryl transfer between the nucleoside triphosphate and OAA.</text>
</comment>
<feature type="binding site" evidence="10">
    <location>
        <position position="57"/>
    </location>
    <ligand>
        <name>substrate</name>
    </ligand>
</feature>
<feature type="binding site" evidence="10">
    <location>
        <position position="197"/>
    </location>
    <ligand>
        <name>substrate</name>
    </ligand>
</feature>
<dbReference type="NCBIfam" id="TIGR00224">
    <property type="entry name" value="pckA"/>
    <property type="match status" value="1"/>
</dbReference>
<evidence type="ECO:0000256" key="10">
    <source>
        <dbReference type="HAMAP-Rule" id="MF_00453"/>
    </source>
</evidence>
<dbReference type="Gene3D" id="3.40.449.10">
    <property type="entry name" value="Phosphoenolpyruvate Carboxykinase, domain 1"/>
    <property type="match status" value="1"/>
</dbReference>
<comment type="subcellular location">
    <subcellularLocation>
        <location evidence="10">Cytoplasm</location>
    </subcellularLocation>
</comment>
<dbReference type="NCBIfam" id="NF006822">
    <property type="entry name" value="PRK09344.1-4"/>
    <property type="match status" value="1"/>
</dbReference>
<name>A0A1G7SQV7_9HYPH</name>
<feature type="binding site" evidence="10">
    <location>
        <position position="253"/>
    </location>
    <ligand>
        <name>Mn(2+)</name>
        <dbReference type="ChEBI" id="CHEBI:29035"/>
    </ligand>
</feature>
<feature type="binding site" evidence="10">
    <location>
        <position position="191"/>
    </location>
    <ligand>
        <name>substrate</name>
    </ligand>
</feature>
<feature type="binding site" evidence="10">
    <location>
        <position position="319"/>
    </location>
    <ligand>
        <name>ATP</name>
        <dbReference type="ChEBI" id="CHEBI:30616"/>
    </ligand>
</feature>
<dbReference type="Gene3D" id="2.170.8.10">
    <property type="entry name" value="Phosphoenolpyruvate Carboxykinase, domain 2"/>
    <property type="match status" value="1"/>
</dbReference>
<dbReference type="UniPathway" id="UPA00138"/>
<comment type="similarity">
    <text evidence="2 10">Belongs to the phosphoenolpyruvate carboxykinase (ATP) family.</text>
</comment>
<reference evidence="11 12" key="1">
    <citation type="submission" date="2016-10" db="EMBL/GenBank/DDBJ databases">
        <authorList>
            <person name="de Groot N.N."/>
        </authorList>
    </citation>
    <scope>NUCLEOTIDE SEQUENCE [LARGE SCALE GENOMIC DNA]</scope>
    <source>
        <strain evidence="11 12">CGMCC 1.10267</strain>
    </source>
</reference>
<evidence type="ECO:0000256" key="8">
    <source>
        <dbReference type="ARBA" id="ARBA00023239"/>
    </source>
</evidence>
<keyword evidence="12" id="KW-1185">Reference proteome</keyword>
<feature type="binding site" evidence="10">
    <location>
        <position position="319"/>
    </location>
    <ligand>
        <name>substrate</name>
    </ligand>
</feature>
<evidence type="ECO:0000256" key="3">
    <source>
        <dbReference type="ARBA" id="ARBA00012363"/>
    </source>
</evidence>
<dbReference type="PROSITE" id="PS00532">
    <property type="entry name" value="PEPCK_ATP"/>
    <property type="match status" value="1"/>
</dbReference>
<dbReference type="NCBIfam" id="NF006820">
    <property type="entry name" value="PRK09344.1-2"/>
    <property type="match status" value="1"/>
</dbReference>
<dbReference type="SUPFAM" id="SSF68923">
    <property type="entry name" value="PEP carboxykinase N-terminal domain"/>
    <property type="match status" value="1"/>
</dbReference>
<feature type="binding site" evidence="10">
    <location>
        <position position="216"/>
    </location>
    <ligand>
        <name>Mn(2+)</name>
        <dbReference type="ChEBI" id="CHEBI:29035"/>
    </ligand>
</feature>
<dbReference type="Gene3D" id="3.90.228.20">
    <property type="match status" value="1"/>
</dbReference>
<keyword evidence="11" id="KW-0418">Kinase</keyword>
<protein>
    <recommendedName>
        <fullName evidence="3 10">Phosphoenolpyruvate carboxykinase (ATP)</fullName>
        <shortName evidence="10">PCK</shortName>
        <shortName evidence="10">PEP carboxykinase</shortName>
        <shortName evidence="10">PEPCK</shortName>
        <ecNumber evidence="3 10">4.1.1.49</ecNumber>
    </recommendedName>
</protein>
<dbReference type="InterPro" id="IPR015994">
    <property type="entry name" value="PEPCK_ATP_CS"/>
</dbReference>
<comment type="cofactor">
    <cofactor evidence="10">
        <name>Mn(2+)</name>
        <dbReference type="ChEBI" id="CHEBI:29035"/>
    </cofactor>
    <text evidence="10">Binds 1 Mn(2+) ion per subunit.</text>
</comment>
<feature type="binding site" evidence="10">
    <location>
        <position position="281"/>
    </location>
    <ligand>
        <name>ATP</name>
        <dbReference type="ChEBI" id="CHEBI:30616"/>
    </ligand>
</feature>
<accession>A0A1G7SQV7</accession>
<feature type="binding site" evidence="10">
    <location>
        <position position="216"/>
    </location>
    <ligand>
        <name>ATP</name>
        <dbReference type="ChEBI" id="CHEBI:30616"/>
    </ligand>
</feature>
<dbReference type="GO" id="GO:0004612">
    <property type="term" value="F:phosphoenolpyruvate carboxykinase (ATP) activity"/>
    <property type="evidence" value="ECO:0007669"/>
    <property type="project" value="UniProtKB-UniRule"/>
</dbReference>
<dbReference type="RefSeq" id="WP_090591434.1">
    <property type="nucleotide sequence ID" value="NZ_FNCS01000001.1"/>
</dbReference>
<dbReference type="PANTHER" id="PTHR30031">
    <property type="entry name" value="PHOSPHOENOLPYRUVATE CARBOXYKINASE ATP"/>
    <property type="match status" value="1"/>
</dbReference>
<keyword evidence="5 10" id="KW-0547">Nucleotide-binding</keyword>